<evidence type="ECO:0000313" key="1">
    <source>
        <dbReference type="EMBL" id="CAG8529098.1"/>
    </source>
</evidence>
<dbReference type="Proteomes" id="UP000789366">
    <property type="component" value="Unassembled WGS sequence"/>
</dbReference>
<comment type="caution">
    <text evidence="1">The sequence shown here is derived from an EMBL/GenBank/DDBJ whole genome shotgun (WGS) entry which is preliminary data.</text>
</comment>
<dbReference type="EMBL" id="CAJVPW010003759">
    <property type="protein sequence ID" value="CAG8529098.1"/>
    <property type="molecule type" value="Genomic_DNA"/>
</dbReference>
<evidence type="ECO:0000313" key="2">
    <source>
        <dbReference type="Proteomes" id="UP000789366"/>
    </source>
</evidence>
<gene>
    <name evidence="1" type="ORF">SPELUC_LOCUS4283</name>
</gene>
<reference evidence="1" key="1">
    <citation type="submission" date="2021-06" db="EMBL/GenBank/DDBJ databases">
        <authorList>
            <person name="Kallberg Y."/>
            <person name="Tangrot J."/>
            <person name="Rosling A."/>
        </authorList>
    </citation>
    <scope>NUCLEOTIDE SEQUENCE</scope>
    <source>
        <strain evidence="1">28 12/20/2015</strain>
    </source>
</reference>
<name>A0ACA9LGJ0_9GLOM</name>
<accession>A0ACA9LGJ0</accession>
<keyword evidence="2" id="KW-1185">Reference proteome</keyword>
<proteinExistence type="predicted"/>
<protein>
    <submittedName>
        <fullName evidence="1">13411_t:CDS:1</fullName>
    </submittedName>
</protein>
<organism evidence="1 2">
    <name type="scientific">Cetraspora pellucida</name>
    <dbReference type="NCBI Taxonomy" id="1433469"/>
    <lineage>
        <taxon>Eukaryota</taxon>
        <taxon>Fungi</taxon>
        <taxon>Fungi incertae sedis</taxon>
        <taxon>Mucoromycota</taxon>
        <taxon>Glomeromycotina</taxon>
        <taxon>Glomeromycetes</taxon>
        <taxon>Diversisporales</taxon>
        <taxon>Gigasporaceae</taxon>
        <taxon>Cetraspora</taxon>
    </lineage>
</organism>
<sequence length="69" mass="8024">MTKLFEDAAKDIIKEKGSVLKKTNNMKVRSFNSDKKDELIKALVKQMQQLLLNYIVATSQQEQNMHNKK</sequence>